<comment type="caution">
    <text evidence="2">The sequence shown here is derived from an EMBL/GenBank/DDBJ whole genome shotgun (WGS) entry which is preliminary data.</text>
</comment>
<dbReference type="PANTHER" id="PTHR33133:SF27">
    <property type="entry name" value="G-PROTEIN COUPLED RECEPTORS FAMILY 1 PROFILE DOMAIN-CONTAINING PROTEIN"/>
    <property type="match status" value="1"/>
</dbReference>
<keyword evidence="1" id="KW-0812">Transmembrane</keyword>
<reference evidence="3" key="1">
    <citation type="submission" date="2024-07" db="EMBL/GenBank/DDBJ databases">
        <title>Two chromosome-level genome assemblies of Korean endemic species Abeliophyllum distichum and Forsythia ovata (Oleaceae).</title>
        <authorList>
            <person name="Jang H."/>
        </authorList>
    </citation>
    <scope>NUCLEOTIDE SEQUENCE [LARGE SCALE GENOMIC DNA]</scope>
</reference>
<evidence type="ECO:0000256" key="1">
    <source>
        <dbReference type="SAM" id="Phobius"/>
    </source>
</evidence>
<dbReference type="EMBL" id="JBFOLJ010000008">
    <property type="protein sequence ID" value="KAL2516140.1"/>
    <property type="molecule type" value="Genomic_DNA"/>
</dbReference>
<feature type="transmembrane region" description="Helical" evidence="1">
    <location>
        <begin position="179"/>
        <end position="199"/>
    </location>
</feature>
<gene>
    <name evidence="2" type="ORF">Fot_30111</name>
</gene>
<evidence type="ECO:0000313" key="2">
    <source>
        <dbReference type="EMBL" id="KAL2516140.1"/>
    </source>
</evidence>
<dbReference type="PANTHER" id="PTHR33133">
    <property type="entry name" value="OS08G0107100 PROTEIN-RELATED"/>
    <property type="match status" value="1"/>
</dbReference>
<sequence length="297" mass="32846">MGSEELTIICNTKPISPATAASPASNNAVKIIQKAIKYLLENKKFMLQVFLLVLTPFWVLVLLHSIIVGPLMEKVEDSYEKSSLNRQDLITLLALEIPFAVAFSLVLLFGSVVSIFASALIHQGASLSLQEILLRSRSTWKKTITSGLTVSILMTIIISLIVVAVYLTPLLGVLAALTYPYLATICNLGLVISTVEDDFPGTKGLFRAQEFVKKNKFQGYLLMLMLILLSIPIYLAFYVISTDDDDQIGHITRFAFLLVATVLFCLTIFFNNIVYTLLYLELKSGYHLVHNVACTGS</sequence>
<feature type="transmembrane region" description="Helical" evidence="1">
    <location>
        <begin position="220"/>
        <end position="241"/>
    </location>
</feature>
<feature type="transmembrane region" description="Helical" evidence="1">
    <location>
        <begin position="89"/>
        <end position="122"/>
    </location>
</feature>
<name>A0ABD1TUM7_9LAMI</name>
<feature type="transmembrane region" description="Helical" evidence="1">
    <location>
        <begin position="143"/>
        <end position="167"/>
    </location>
</feature>
<dbReference type="Proteomes" id="UP001604277">
    <property type="component" value="Unassembled WGS sequence"/>
</dbReference>
<keyword evidence="3" id="KW-1185">Reference proteome</keyword>
<feature type="transmembrane region" description="Helical" evidence="1">
    <location>
        <begin position="253"/>
        <end position="280"/>
    </location>
</feature>
<organism evidence="2 3">
    <name type="scientific">Forsythia ovata</name>
    <dbReference type="NCBI Taxonomy" id="205694"/>
    <lineage>
        <taxon>Eukaryota</taxon>
        <taxon>Viridiplantae</taxon>
        <taxon>Streptophyta</taxon>
        <taxon>Embryophyta</taxon>
        <taxon>Tracheophyta</taxon>
        <taxon>Spermatophyta</taxon>
        <taxon>Magnoliopsida</taxon>
        <taxon>eudicotyledons</taxon>
        <taxon>Gunneridae</taxon>
        <taxon>Pentapetalae</taxon>
        <taxon>asterids</taxon>
        <taxon>lamiids</taxon>
        <taxon>Lamiales</taxon>
        <taxon>Oleaceae</taxon>
        <taxon>Forsythieae</taxon>
        <taxon>Forsythia</taxon>
    </lineage>
</organism>
<feature type="transmembrane region" description="Helical" evidence="1">
    <location>
        <begin position="45"/>
        <end position="69"/>
    </location>
</feature>
<proteinExistence type="predicted"/>
<keyword evidence="1" id="KW-1133">Transmembrane helix</keyword>
<evidence type="ECO:0000313" key="3">
    <source>
        <dbReference type="Proteomes" id="UP001604277"/>
    </source>
</evidence>
<protein>
    <submittedName>
        <fullName evidence="2">Uncharacterized protein</fullName>
    </submittedName>
</protein>
<accession>A0ABD1TUM7</accession>
<keyword evidence="1" id="KW-0472">Membrane</keyword>
<dbReference type="AlphaFoldDB" id="A0ABD1TUM7"/>